<proteinExistence type="predicted"/>
<dbReference type="AlphaFoldDB" id="A0A916IR73"/>
<evidence type="ECO:0000256" key="1">
    <source>
        <dbReference type="SAM" id="MobiDB-lite"/>
    </source>
</evidence>
<reference evidence="2" key="1">
    <citation type="submission" date="2021-03" db="EMBL/GenBank/DDBJ databases">
        <authorList>
            <person name="Peeters C."/>
        </authorList>
    </citation>
    <scope>NUCLEOTIDE SEQUENCE</scope>
    <source>
        <strain evidence="2">LMG 31506</strain>
    </source>
</reference>
<comment type="caution">
    <text evidence="2">The sequence shown here is derived from an EMBL/GenBank/DDBJ whole genome shotgun (WGS) entry which is preliminary data.</text>
</comment>
<sequence length="81" mass="8659">MRHAHASGDGKRSPAGSDGGYHETRSGECAHGGHQRDGAQRVSDGFGFRQRLGCLRRRKGVTRYHPACPSGSGNRPAWSAS</sequence>
<keyword evidence="3" id="KW-1185">Reference proteome</keyword>
<feature type="compositionally biased region" description="Basic and acidic residues" evidence="1">
    <location>
        <begin position="1"/>
        <end position="12"/>
    </location>
</feature>
<feature type="region of interest" description="Disordered" evidence="1">
    <location>
        <begin position="1"/>
        <end position="81"/>
    </location>
</feature>
<evidence type="ECO:0000313" key="3">
    <source>
        <dbReference type="Proteomes" id="UP000672934"/>
    </source>
</evidence>
<dbReference type="EMBL" id="CAJPUY010000005">
    <property type="protein sequence ID" value="CAG2137448.1"/>
    <property type="molecule type" value="Genomic_DNA"/>
</dbReference>
<protein>
    <submittedName>
        <fullName evidence="2">Uncharacterized protein</fullName>
    </submittedName>
</protein>
<dbReference type="Proteomes" id="UP000672934">
    <property type="component" value="Unassembled WGS sequence"/>
</dbReference>
<gene>
    <name evidence="2" type="ORF">LMG31506_01841</name>
</gene>
<organism evidence="2 3">
    <name type="scientific">Cupriavidus yeoncheonensis</name>
    <dbReference type="NCBI Taxonomy" id="1462994"/>
    <lineage>
        <taxon>Bacteria</taxon>
        <taxon>Pseudomonadati</taxon>
        <taxon>Pseudomonadota</taxon>
        <taxon>Betaproteobacteria</taxon>
        <taxon>Burkholderiales</taxon>
        <taxon>Burkholderiaceae</taxon>
        <taxon>Cupriavidus</taxon>
    </lineage>
</organism>
<evidence type="ECO:0000313" key="2">
    <source>
        <dbReference type="EMBL" id="CAG2137448.1"/>
    </source>
</evidence>
<accession>A0A916IR73</accession>
<name>A0A916IR73_9BURK</name>